<reference evidence="1 2" key="1">
    <citation type="submission" date="2024-02" db="EMBL/GenBank/DDBJ databases">
        <authorList>
            <person name="Chen Y."/>
            <person name="Shah S."/>
            <person name="Dougan E. K."/>
            <person name="Thang M."/>
            <person name="Chan C."/>
        </authorList>
    </citation>
    <scope>NUCLEOTIDE SEQUENCE [LARGE SCALE GENOMIC DNA]</scope>
</reference>
<dbReference type="Proteomes" id="UP001642484">
    <property type="component" value="Unassembled WGS sequence"/>
</dbReference>
<comment type="caution">
    <text evidence="1">The sequence shown here is derived from an EMBL/GenBank/DDBJ whole genome shotgun (WGS) entry which is preliminary data.</text>
</comment>
<keyword evidence="2" id="KW-1185">Reference proteome</keyword>
<name>A0ABP0HTY7_9DINO</name>
<evidence type="ECO:0000313" key="2">
    <source>
        <dbReference type="Proteomes" id="UP001642484"/>
    </source>
</evidence>
<protein>
    <submittedName>
        <fullName evidence="1">Uncharacterized protein</fullName>
    </submittedName>
</protein>
<proteinExistence type="predicted"/>
<accession>A0ABP0HTY7</accession>
<sequence>MTSLDNNGLFIRPAMEMLHCDCDQATAIPTGDMPGPMTRRTGAAGIRIVDASMTAAKTCCTGRPIGLPVGRSGAATMWVSVVKGDPKFHVIEVAVLNSANMQRVHVFGIVQDMSMRGERELRHGIETICSAAAKESSATSLFFLHEMLRVFSSECSLRIEKGNW</sequence>
<evidence type="ECO:0000313" key="1">
    <source>
        <dbReference type="EMBL" id="CAK8992375.1"/>
    </source>
</evidence>
<organism evidence="1 2">
    <name type="scientific">Durusdinium trenchii</name>
    <dbReference type="NCBI Taxonomy" id="1381693"/>
    <lineage>
        <taxon>Eukaryota</taxon>
        <taxon>Sar</taxon>
        <taxon>Alveolata</taxon>
        <taxon>Dinophyceae</taxon>
        <taxon>Suessiales</taxon>
        <taxon>Symbiodiniaceae</taxon>
        <taxon>Durusdinium</taxon>
    </lineage>
</organism>
<gene>
    <name evidence="1" type="ORF">CCMP2556_LOCUS2833</name>
</gene>
<dbReference type="EMBL" id="CAXAMN010001113">
    <property type="protein sequence ID" value="CAK8992375.1"/>
    <property type="molecule type" value="Genomic_DNA"/>
</dbReference>